<evidence type="ECO:0000313" key="1">
    <source>
        <dbReference type="EMBL" id="TKR77162.1"/>
    </source>
</evidence>
<accession>A0A4U5N4M0</accession>
<sequence>MYLLSPESGSLPTAPGFFRFPPPSSFRPLLRPFSASNSSRQQQLAFRGGDKAAAAWARPNKMCFRFLHLKFEI</sequence>
<comment type="caution">
    <text evidence="1">The sequence shown here is derived from an EMBL/GenBank/DDBJ whole genome shotgun (WGS) entry which is preliminary data.</text>
</comment>
<reference evidence="1 2" key="1">
    <citation type="journal article" date="2015" name="Genome Biol.">
        <title>Comparative genomics of Steinernema reveals deeply conserved gene regulatory networks.</title>
        <authorList>
            <person name="Dillman A.R."/>
            <person name="Macchietto M."/>
            <person name="Porter C.F."/>
            <person name="Rogers A."/>
            <person name="Williams B."/>
            <person name="Antoshechkin I."/>
            <person name="Lee M.M."/>
            <person name="Goodwin Z."/>
            <person name="Lu X."/>
            <person name="Lewis E.E."/>
            <person name="Goodrich-Blair H."/>
            <person name="Stock S.P."/>
            <person name="Adams B.J."/>
            <person name="Sternberg P.W."/>
            <person name="Mortazavi A."/>
        </authorList>
    </citation>
    <scope>NUCLEOTIDE SEQUENCE [LARGE SCALE GENOMIC DNA]</scope>
    <source>
        <strain evidence="1 2">ALL</strain>
    </source>
</reference>
<protein>
    <submittedName>
        <fullName evidence="1">Uncharacterized protein</fullName>
    </submittedName>
</protein>
<keyword evidence="2" id="KW-1185">Reference proteome</keyword>
<reference evidence="1 2" key="2">
    <citation type="journal article" date="2019" name="G3 (Bethesda)">
        <title>Hybrid Assembly of the Genome of the Entomopathogenic Nematode Steinernema carpocapsae Identifies the X-Chromosome.</title>
        <authorList>
            <person name="Serra L."/>
            <person name="Macchietto M."/>
            <person name="Macias-Munoz A."/>
            <person name="McGill C.J."/>
            <person name="Rodriguez I.M."/>
            <person name="Rodriguez B."/>
            <person name="Murad R."/>
            <person name="Mortazavi A."/>
        </authorList>
    </citation>
    <scope>NUCLEOTIDE SEQUENCE [LARGE SCALE GENOMIC DNA]</scope>
    <source>
        <strain evidence="1 2">ALL</strain>
    </source>
</reference>
<organism evidence="1 2">
    <name type="scientific">Steinernema carpocapsae</name>
    <name type="common">Entomopathogenic nematode</name>
    <dbReference type="NCBI Taxonomy" id="34508"/>
    <lineage>
        <taxon>Eukaryota</taxon>
        <taxon>Metazoa</taxon>
        <taxon>Ecdysozoa</taxon>
        <taxon>Nematoda</taxon>
        <taxon>Chromadorea</taxon>
        <taxon>Rhabditida</taxon>
        <taxon>Tylenchina</taxon>
        <taxon>Panagrolaimomorpha</taxon>
        <taxon>Strongyloidoidea</taxon>
        <taxon>Steinernematidae</taxon>
        <taxon>Steinernema</taxon>
    </lineage>
</organism>
<dbReference type="Proteomes" id="UP000298663">
    <property type="component" value="Unassembled WGS sequence"/>
</dbReference>
<name>A0A4U5N4M0_STECR</name>
<dbReference type="AlphaFoldDB" id="A0A4U5N4M0"/>
<dbReference type="EMBL" id="AZBU02000005">
    <property type="protein sequence ID" value="TKR77162.1"/>
    <property type="molecule type" value="Genomic_DNA"/>
</dbReference>
<proteinExistence type="predicted"/>
<evidence type="ECO:0000313" key="2">
    <source>
        <dbReference type="Proteomes" id="UP000298663"/>
    </source>
</evidence>
<gene>
    <name evidence="1" type="ORF">L596_018182</name>
</gene>